<gene>
    <name evidence="2" type="primary">HMGXB3_5</name>
    <name evidence="2" type="ORF">N1851_020077</name>
</gene>
<dbReference type="InterPro" id="IPR036361">
    <property type="entry name" value="SAP_dom_sf"/>
</dbReference>
<sequence length="487" mass="55759">MLPAKLPPEVMHAMAHEWHLIPTETHCSLCQCGLSEPVQITSKARLVTYTGVIEGFSTYYRVCQCGQYYRYQEWTAGLHNFDFHLLSLHMCMILRNSLQTHHAVSRVIEVLESTTSQTFPSKARILHSYMHFEALTSNDYTYSCINCGYHPAVVVMDLHKMAVFNMPINTISIPASEIPDPPPEYDGNVNITDFWTIVTSEVVCLLRMRTLFWCHPPITSGPLRSAPTPGEVTVFSTPNTKKFMPLDRHLRLQNYKSQERLEDTLTSLKVDVVRRLCQQCGLDSAGSKRDLVLRLRHEMRNRSTYDKVFQKVWGASGGWAVITCPCGIVYSVKFLMRGESPRDYADCLLSFRHFPNITIYDFARGLATHTNLREPERSTFRPHEGRLEEPTEENIKLGLDGHLKVNLPWLKRRRDSAEPDCHPVTGSAEHYALYDVFHQKNTKDKSRQFCGILLVPTRIDEPHGTPAGNLLKSFALLSEFENFIFSY</sequence>
<feature type="domain" description="SAP" evidence="1">
    <location>
        <begin position="265"/>
        <end position="299"/>
    </location>
</feature>
<reference evidence="2" key="1">
    <citation type="journal article" date="2023" name="Front. Mar. Sci.">
        <title>A new Merluccius polli reference genome to investigate the effects of global change in West African waters.</title>
        <authorList>
            <person name="Mateo J.L."/>
            <person name="Blanco-Fernandez C."/>
            <person name="Garcia-Vazquez E."/>
            <person name="Machado-Schiaffino G."/>
        </authorList>
    </citation>
    <scope>NUCLEOTIDE SEQUENCE</scope>
    <source>
        <strain evidence="2">C29</strain>
        <tissue evidence="2">Fin</tissue>
    </source>
</reference>
<dbReference type="SUPFAM" id="SSF68906">
    <property type="entry name" value="SAP domain"/>
    <property type="match status" value="1"/>
</dbReference>
<dbReference type="InterPro" id="IPR039598">
    <property type="entry name" value="HMGXB3"/>
</dbReference>
<keyword evidence="3" id="KW-1185">Reference proteome</keyword>
<evidence type="ECO:0000259" key="1">
    <source>
        <dbReference type="PROSITE" id="PS50800"/>
    </source>
</evidence>
<comment type="caution">
    <text evidence="2">The sequence shown here is derived from an EMBL/GenBank/DDBJ whole genome shotgun (WGS) entry which is preliminary data.</text>
</comment>
<accession>A0AA47NXB6</accession>
<dbReference type="AlphaFoldDB" id="A0AA47NXB6"/>
<dbReference type="PANTHER" id="PTHR17609:SF3">
    <property type="entry name" value="SAP DOMAIN-CONTAINING PROTEIN"/>
    <property type="match status" value="1"/>
</dbReference>
<protein>
    <submittedName>
        <fullName evidence="2">HMG domain-containing protein 3</fullName>
    </submittedName>
</protein>
<organism evidence="2 3">
    <name type="scientific">Merluccius polli</name>
    <name type="common">Benguela hake</name>
    <name type="synonym">Merluccius cadenati</name>
    <dbReference type="NCBI Taxonomy" id="89951"/>
    <lineage>
        <taxon>Eukaryota</taxon>
        <taxon>Metazoa</taxon>
        <taxon>Chordata</taxon>
        <taxon>Craniata</taxon>
        <taxon>Vertebrata</taxon>
        <taxon>Euteleostomi</taxon>
        <taxon>Actinopterygii</taxon>
        <taxon>Neopterygii</taxon>
        <taxon>Teleostei</taxon>
        <taxon>Neoteleostei</taxon>
        <taxon>Acanthomorphata</taxon>
        <taxon>Zeiogadaria</taxon>
        <taxon>Gadariae</taxon>
        <taxon>Gadiformes</taxon>
        <taxon>Gadoidei</taxon>
        <taxon>Merlucciidae</taxon>
        <taxon>Merluccius</taxon>
    </lineage>
</organism>
<dbReference type="PANTHER" id="PTHR17609">
    <property type="entry name" value="HMG DOMAIN-CONTAINING PROTEIN 3"/>
    <property type="match status" value="1"/>
</dbReference>
<evidence type="ECO:0000313" key="2">
    <source>
        <dbReference type="EMBL" id="KAK0142246.1"/>
    </source>
</evidence>
<dbReference type="InterPro" id="IPR003034">
    <property type="entry name" value="SAP_dom"/>
</dbReference>
<proteinExistence type="predicted"/>
<evidence type="ECO:0000313" key="3">
    <source>
        <dbReference type="Proteomes" id="UP001174136"/>
    </source>
</evidence>
<name>A0AA47NXB6_MERPO</name>
<dbReference type="Proteomes" id="UP001174136">
    <property type="component" value="Unassembled WGS sequence"/>
</dbReference>
<dbReference type="Pfam" id="PF02037">
    <property type="entry name" value="SAP"/>
    <property type="match status" value="1"/>
</dbReference>
<dbReference type="EMBL" id="JAOPHQ010003702">
    <property type="protein sequence ID" value="KAK0142246.1"/>
    <property type="molecule type" value="Genomic_DNA"/>
</dbReference>
<dbReference type="PROSITE" id="PS50800">
    <property type="entry name" value="SAP"/>
    <property type="match status" value="1"/>
</dbReference>